<evidence type="ECO:0000259" key="3">
    <source>
        <dbReference type="PROSITE" id="PS50110"/>
    </source>
</evidence>
<dbReference type="Proteomes" id="UP001055286">
    <property type="component" value="Unassembled WGS sequence"/>
</dbReference>
<dbReference type="EMBL" id="BPQJ01000049">
    <property type="protein sequence ID" value="GJD65854.1"/>
    <property type="molecule type" value="Genomic_DNA"/>
</dbReference>
<accession>A0AA37HHV0</accession>
<keyword evidence="1 2" id="KW-0597">Phosphoprotein</keyword>
<sequence length="129" mass="13601">MSVGKTTVAVVDDDEAVLDATSGFLESLGYDTVAFNSGTAFLASEVFLASGATGRVACLLTDVDMPGLNGLELQERVRRVRPTLPIIMMTALSDDSLRRRALAGGARDLLRKPLAADDLIRCLEGTVGS</sequence>
<evidence type="ECO:0000256" key="2">
    <source>
        <dbReference type="PROSITE-ProRule" id="PRU00169"/>
    </source>
</evidence>
<dbReference type="Gene3D" id="3.40.50.2300">
    <property type="match status" value="1"/>
</dbReference>
<evidence type="ECO:0000313" key="4">
    <source>
        <dbReference type="EMBL" id="GJD65854.1"/>
    </source>
</evidence>
<feature type="modified residue" description="4-aspartylphosphate" evidence="2">
    <location>
        <position position="62"/>
    </location>
</feature>
<organism evidence="4 5">
    <name type="scientific">Methylobacterium frigidaeris</name>
    <dbReference type="NCBI Taxonomy" id="2038277"/>
    <lineage>
        <taxon>Bacteria</taxon>
        <taxon>Pseudomonadati</taxon>
        <taxon>Pseudomonadota</taxon>
        <taxon>Alphaproteobacteria</taxon>
        <taxon>Hyphomicrobiales</taxon>
        <taxon>Methylobacteriaceae</taxon>
        <taxon>Methylobacterium</taxon>
    </lineage>
</organism>
<evidence type="ECO:0000313" key="5">
    <source>
        <dbReference type="Proteomes" id="UP001055286"/>
    </source>
</evidence>
<evidence type="ECO:0000256" key="1">
    <source>
        <dbReference type="ARBA" id="ARBA00022553"/>
    </source>
</evidence>
<dbReference type="InterPro" id="IPR050595">
    <property type="entry name" value="Bact_response_regulator"/>
</dbReference>
<dbReference type="AlphaFoldDB" id="A0AA37HHV0"/>
<comment type="caution">
    <text evidence="4">The sequence shown here is derived from an EMBL/GenBank/DDBJ whole genome shotgun (WGS) entry which is preliminary data.</text>
</comment>
<reference evidence="4" key="1">
    <citation type="journal article" date="2016" name="Front. Microbiol.">
        <title>Genome Sequence of the Piezophilic, Mesophilic Sulfate-Reducing Bacterium Desulfovibrio indicus J2T.</title>
        <authorList>
            <person name="Cao J."/>
            <person name="Maignien L."/>
            <person name="Shao Z."/>
            <person name="Alain K."/>
            <person name="Jebbar M."/>
        </authorList>
    </citation>
    <scope>NUCLEOTIDE SEQUENCE</scope>
    <source>
        <strain evidence="4">JCM 32048</strain>
    </source>
</reference>
<dbReference type="PROSITE" id="PS50110">
    <property type="entry name" value="RESPONSE_REGULATORY"/>
    <property type="match status" value="1"/>
</dbReference>
<gene>
    <name evidence="4" type="primary">tmoT_3</name>
    <name evidence="4" type="ORF">MPEAHAMD_6050</name>
</gene>
<dbReference type="GO" id="GO:0000160">
    <property type="term" value="P:phosphorelay signal transduction system"/>
    <property type="evidence" value="ECO:0007669"/>
    <property type="project" value="InterPro"/>
</dbReference>
<protein>
    <submittedName>
        <fullName evidence="4">Response regulator protein TmoT</fullName>
    </submittedName>
</protein>
<proteinExistence type="predicted"/>
<reference evidence="4" key="2">
    <citation type="submission" date="2021-08" db="EMBL/GenBank/DDBJ databases">
        <authorList>
            <person name="Tani A."/>
            <person name="Ola A."/>
            <person name="Ogura Y."/>
            <person name="Katsura K."/>
            <person name="Hayashi T."/>
        </authorList>
    </citation>
    <scope>NUCLEOTIDE SEQUENCE</scope>
    <source>
        <strain evidence="4">JCM 32048</strain>
    </source>
</reference>
<dbReference type="PANTHER" id="PTHR44591:SF25">
    <property type="entry name" value="CHEMOTAXIS TWO-COMPONENT RESPONSE REGULATOR"/>
    <property type="match status" value="1"/>
</dbReference>
<dbReference type="RefSeq" id="WP_238193193.1">
    <property type="nucleotide sequence ID" value="NZ_BPQJ01000049.1"/>
</dbReference>
<name>A0AA37HHV0_9HYPH</name>
<dbReference type="SUPFAM" id="SSF52172">
    <property type="entry name" value="CheY-like"/>
    <property type="match status" value="1"/>
</dbReference>
<dbReference type="InterPro" id="IPR011006">
    <property type="entry name" value="CheY-like_superfamily"/>
</dbReference>
<dbReference type="InterPro" id="IPR001789">
    <property type="entry name" value="Sig_transdc_resp-reg_receiver"/>
</dbReference>
<dbReference type="SMART" id="SM00448">
    <property type="entry name" value="REC"/>
    <property type="match status" value="1"/>
</dbReference>
<feature type="domain" description="Response regulatory" evidence="3">
    <location>
        <begin position="7"/>
        <end position="127"/>
    </location>
</feature>
<dbReference type="Pfam" id="PF00072">
    <property type="entry name" value="Response_reg"/>
    <property type="match status" value="1"/>
</dbReference>
<keyword evidence="5" id="KW-1185">Reference proteome</keyword>
<dbReference type="PANTHER" id="PTHR44591">
    <property type="entry name" value="STRESS RESPONSE REGULATOR PROTEIN 1"/>
    <property type="match status" value="1"/>
</dbReference>